<evidence type="ECO:0000313" key="3">
    <source>
        <dbReference type="EMBL" id="EOW83896.1"/>
    </source>
</evidence>
<comment type="caution">
    <text evidence="3">The sequence shown here is derived from an EMBL/GenBank/DDBJ whole genome shotgun (WGS) entry which is preliminary data.</text>
</comment>
<name>S1NUP0_9ENTE</name>
<dbReference type="Pfam" id="PF26336">
    <property type="entry name" value="MacP_activator"/>
    <property type="match status" value="1"/>
</dbReference>
<keyword evidence="2" id="KW-1133">Transmembrane helix</keyword>
<keyword evidence="2" id="KW-0812">Transmembrane</keyword>
<feature type="transmembrane region" description="Helical" evidence="2">
    <location>
        <begin position="76"/>
        <end position="97"/>
    </location>
</feature>
<dbReference type="OrthoDB" id="10005326at2"/>
<feature type="region of interest" description="Disordered" evidence="1">
    <location>
        <begin position="1"/>
        <end position="26"/>
    </location>
</feature>
<dbReference type="InterPro" id="IPR047752">
    <property type="entry name" value="MacP"/>
</dbReference>
<feature type="compositionally biased region" description="Basic and acidic residues" evidence="1">
    <location>
        <begin position="10"/>
        <end position="24"/>
    </location>
</feature>
<reference evidence="3 4" key="1">
    <citation type="submission" date="2013-03" db="EMBL/GenBank/DDBJ databases">
        <title>The Genome Sequence of Enterococcus columbae ATCC_51263 (PacBio/Illumina hybrid assembly).</title>
        <authorList>
            <consortium name="The Broad Institute Genomics Platform"/>
            <consortium name="The Broad Institute Genome Sequencing Center for Infectious Disease"/>
            <person name="Earl A."/>
            <person name="Russ C."/>
            <person name="Gilmore M."/>
            <person name="Surin D."/>
            <person name="Walker B."/>
            <person name="Young S."/>
            <person name="Zeng Q."/>
            <person name="Gargeya S."/>
            <person name="Fitzgerald M."/>
            <person name="Haas B."/>
            <person name="Abouelleil A."/>
            <person name="Allen A.W."/>
            <person name="Alvarado L."/>
            <person name="Arachchi H.M."/>
            <person name="Berlin A.M."/>
            <person name="Chapman S.B."/>
            <person name="Gainer-Dewar J."/>
            <person name="Goldberg J."/>
            <person name="Griggs A."/>
            <person name="Gujja S."/>
            <person name="Hansen M."/>
            <person name="Howarth C."/>
            <person name="Imamovic A."/>
            <person name="Ireland A."/>
            <person name="Larimer J."/>
            <person name="McCowan C."/>
            <person name="Murphy C."/>
            <person name="Pearson M."/>
            <person name="Poon T.W."/>
            <person name="Priest M."/>
            <person name="Roberts A."/>
            <person name="Saif S."/>
            <person name="Shea T."/>
            <person name="Sisk P."/>
            <person name="Sykes S."/>
            <person name="Wortman J."/>
            <person name="Nusbaum C."/>
            <person name="Birren B."/>
        </authorList>
    </citation>
    <scope>NUCLEOTIDE SEQUENCE [LARGE SCALE GENOMIC DNA]</scope>
    <source>
        <strain evidence="3 4">ATCC 51263</strain>
    </source>
</reference>
<keyword evidence="4" id="KW-1185">Reference proteome</keyword>
<organism evidence="3 4">
    <name type="scientific">Enterococcus columbae DSM 7374 = ATCC 51263</name>
    <dbReference type="NCBI Taxonomy" id="1121865"/>
    <lineage>
        <taxon>Bacteria</taxon>
        <taxon>Bacillati</taxon>
        <taxon>Bacillota</taxon>
        <taxon>Bacilli</taxon>
        <taxon>Lactobacillales</taxon>
        <taxon>Enterococcaceae</taxon>
        <taxon>Enterococcus</taxon>
    </lineage>
</organism>
<evidence type="ECO:0000256" key="2">
    <source>
        <dbReference type="SAM" id="Phobius"/>
    </source>
</evidence>
<dbReference type="NCBIfam" id="NF038277">
    <property type="entry name" value="accessory_MacP"/>
    <property type="match status" value="1"/>
</dbReference>
<evidence type="ECO:0000256" key="1">
    <source>
        <dbReference type="SAM" id="MobiDB-lite"/>
    </source>
</evidence>
<dbReference type="eggNOG" id="ENOG502ZGNV">
    <property type="taxonomic scope" value="Bacteria"/>
</dbReference>
<dbReference type="RefSeq" id="WP_016183809.1">
    <property type="nucleotide sequence ID" value="NZ_JXKI01000042.1"/>
</dbReference>
<accession>S1NUP0</accession>
<dbReference type="EMBL" id="ASWJ01000006">
    <property type="protein sequence ID" value="EOW83896.1"/>
    <property type="molecule type" value="Genomic_DNA"/>
</dbReference>
<proteinExistence type="predicted"/>
<gene>
    <name evidence="3" type="ORF">I568_01343</name>
</gene>
<protein>
    <submittedName>
        <fullName evidence="3">Uncharacterized protein</fullName>
    </submittedName>
</protein>
<dbReference type="Proteomes" id="UP000014113">
    <property type="component" value="Unassembled WGS sequence"/>
</dbReference>
<dbReference type="PATRIC" id="fig|1121865.3.peg.1643"/>
<dbReference type="AlphaFoldDB" id="S1NUP0"/>
<dbReference type="STRING" id="1121865.OMW_01700"/>
<sequence length="98" mass="11777">MSNKPLLTRSEMRRRREQEQKALERNQAIVNKQAQREYEKEEKEIARHYRKELKKQAAVSKSRIAEKQTSKAVNQFLWKAIIIVSLLLILVFMMIFFL</sequence>
<evidence type="ECO:0000313" key="4">
    <source>
        <dbReference type="Proteomes" id="UP000014113"/>
    </source>
</evidence>
<keyword evidence="2" id="KW-0472">Membrane</keyword>